<dbReference type="InterPro" id="IPR018011">
    <property type="entry name" value="Carb_sulfotrans_8-10"/>
</dbReference>
<evidence type="ECO:0000256" key="7">
    <source>
        <dbReference type="ARBA" id="ARBA00023136"/>
    </source>
</evidence>
<evidence type="ECO:0000313" key="10">
    <source>
        <dbReference type="EMBL" id="CAD8818797.1"/>
    </source>
</evidence>
<dbReference type="PANTHER" id="PTHR12137:SF54">
    <property type="entry name" value="CARBOHYDRATE SULFOTRANSFERASE"/>
    <property type="match status" value="1"/>
</dbReference>
<comment type="similarity">
    <text evidence="2">Belongs to the sulfotransferase 2 family.</text>
</comment>
<feature type="region of interest" description="Disordered" evidence="9">
    <location>
        <begin position="34"/>
        <end position="66"/>
    </location>
</feature>
<dbReference type="InterPro" id="IPR005331">
    <property type="entry name" value="Sulfotransferase"/>
</dbReference>
<evidence type="ECO:0000256" key="3">
    <source>
        <dbReference type="ARBA" id="ARBA00022679"/>
    </source>
</evidence>
<keyword evidence="4" id="KW-0812">Transmembrane</keyword>
<keyword evidence="5" id="KW-1133">Transmembrane helix</keyword>
<evidence type="ECO:0000256" key="8">
    <source>
        <dbReference type="ARBA" id="ARBA00023180"/>
    </source>
</evidence>
<feature type="compositionally biased region" description="Basic and acidic residues" evidence="9">
    <location>
        <begin position="37"/>
        <end position="56"/>
    </location>
</feature>
<keyword evidence="6" id="KW-0333">Golgi apparatus</keyword>
<evidence type="ECO:0000256" key="5">
    <source>
        <dbReference type="ARBA" id="ARBA00022989"/>
    </source>
</evidence>
<sequence length="414" mass="47187">MNPTQFGFEDAVLSKRTSMFEKLREVQQRSAVFMSENSEKDIEQWVQDETQHDDSLPVHPSGTAAEQVQPILSTEEQAQRMLSAEDEAEPVLSAPVQTDVQPISVGNVPESASSVEDVSIVGDPVASVKTDPIQWIYMDETERELFRKSYGHNAMTVVSGSQLLSDSRFAKVSRRIIVSEKLKLIYCPIPKVGNSAFKFLIRKMEGFADYEDLRVAHDHTRNGLKFILSYSPEDLDRILSDPSYFRMVFVRNPFTRELSAFLNKFVQKSVDDSEYALFMNQLFGYSFFRKNNLTVEQFGRLSFDQFVERVSQQNPVEMNEHWAPQVDLCGLDSISYDFVGRFESMALDSQKVLNLLGRGDEQLPSQSKIKFLGSGANEAFKQYYTPHLMNQIASTFGQDFEILHYPLSPPDLQK</sequence>
<evidence type="ECO:0000256" key="1">
    <source>
        <dbReference type="ARBA" id="ARBA00004323"/>
    </source>
</evidence>
<dbReference type="EMBL" id="HBFP01004480">
    <property type="protein sequence ID" value="CAD8818797.1"/>
    <property type="molecule type" value="Transcribed_RNA"/>
</dbReference>
<proteinExistence type="inferred from homology"/>
<dbReference type="GO" id="GO:0008146">
    <property type="term" value="F:sulfotransferase activity"/>
    <property type="evidence" value="ECO:0007669"/>
    <property type="project" value="InterPro"/>
</dbReference>
<name>A0A7S1EQZ3_9RHOD</name>
<accession>A0A7S1EQZ3</accession>
<evidence type="ECO:0000256" key="2">
    <source>
        <dbReference type="ARBA" id="ARBA00006339"/>
    </source>
</evidence>
<evidence type="ECO:0000256" key="9">
    <source>
        <dbReference type="SAM" id="MobiDB-lite"/>
    </source>
</evidence>
<protein>
    <recommendedName>
        <fullName evidence="11">Carbohydrate sulfotransferase</fullName>
    </recommendedName>
</protein>
<dbReference type="PANTHER" id="PTHR12137">
    <property type="entry name" value="CARBOHYDRATE SULFOTRANSFERASE"/>
    <property type="match status" value="1"/>
</dbReference>
<keyword evidence="7" id="KW-0472">Membrane</keyword>
<dbReference type="Pfam" id="PF03567">
    <property type="entry name" value="Sulfotransfer_2"/>
    <property type="match status" value="1"/>
</dbReference>
<organism evidence="10">
    <name type="scientific">Timspurckia oligopyrenoides</name>
    <dbReference type="NCBI Taxonomy" id="708627"/>
    <lineage>
        <taxon>Eukaryota</taxon>
        <taxon>Rhodophyta</taxon>
        <taxon>Bangiophyceae</taxon>
        <taxon>Porphyridiales</taxon>
        <taxon>Porphyridiaceae</taxon>
        <taxon>Timspurckia</taxon>
    </lineage>
</organism>
<keyword evidence="3" id="KW-0808">Transferase</keyword>
<evidence type="ECO:0000256" key="6">
    <source>
        <dbReference type="ARBA" id="ARBA00023034"/>
    </source>
</evidence>
<gene>
    <name evidence="10" type="ORF">TOLI1172_LOCUS3186</name>
</gene>
<evidence type="ECO:0008006" key="11">
    <source>
        <dbReference type="Google" id="ProtNLM"/>
    </source>
</evidence>
<evidence type="ECO:0000256" key="4">
    <source>
        <dbReference type="ARBA" id="ARBA00022692"/>
    </source>
</evidence>
<dbReference type="GO" id="GO:0000139">
    <property type="term" value="C:Golgi membrane"/>
    <property type="evidence" value="ECO:0007669"/>
    <property type="project" value="UniProtKB-SubCell"/>
</dbReference>
<dbReference type="GO" id="GO:0016051">
    <property type="term" value="P:carbohydrate biosynthetic process"/>
    <property type="evidence" value="ECO:0007669"/>
    <property type="project" value="InterPro"/>
</dbReference>
<reference evidence="10" key="1">
    <citation type="submission" date="2021-01" db="EMBL/GenBank/DDBJ databases">
        <authorList>
            <person name="Corre E."/>
            <person name="Pelletier E."/>
            <person name="Niang G."/>
            <person name="Scheremetjew M."/>
            <person name="Finn R."/>
            <person name="Kale V."/>
            <person name="Holt S."/>
            <person name="Cochrane G."/>
            <person name="Meng A."/>
            <person name="Brown T."/>
            <person name="Cohen L."/>
        </authorList>
    </citation>
    <scope>NUCLEOTIDE SEQUENCE</scope>
    <source>
        <strain evidence="10">CCMP3278</strain>
    </source>
</reference>
<keyword evidence="8" id="KW-0325">Glycoprotein</keyword>
<dbReference type="AlphaFoldDB" id="A0A7S1EQZ3"/>
<comment type="subcellular location">
    <subcellularLocation>
        <location evidence="1">Golgi apparatus membrane</location>
        <topology evidence="1">Single-pass type II membrane protein</topology>
    </subcellularLocation>
</comment>